<dbReference type="OrthoDB" id="3264182at2759"/>
<reference evidence="1" key="1">
    <citation type="submission" date="2020-11" db="EMBL/GenBank/DDBJ databases">
        <authorList>
            <consortium name="DOE Joint Genome Institute"/>
            <person name="Ahrendt S."/>
            <person name="Riley R."/>
            <person name="Andreopoulos W."/>
            <person name="Labutti K."/>
            <person name="Pangilinan J."/>
            <person name="Ruiz-Duenas F.J."/>
            <person name="Barrasa J.M."/>
            <person name="Sanchez-Garcia M."/>
            <person name="Camarero S."/>
            <person name="Miyauchi S."/>
            <person name="Serrano A."/>
            <person name="Linde D."/>
            <person name="Babiker R."/>
            <person name="Drula E."/>
            <person name="Ayuso-Fernandez I."/>
            <person name="Pacheco R."/>
            <person name="Padilla G."/>
            <person name="Ferreira P."/>
            <person name="Barriuso J."/>
            <person name="Kellner H."/>
            <person name="Castanera R."/>
            <person name="Alfaro M."/>
            <person name="Ramirez L."/>
            <person name="Pisabarro A.G."/>
            <person name="Kuo A."/>
            <person name="Tritt A."/>
            <person name="Lipzen A."/>
            <person name="He G."/>
            <person name="Yan M."/>
            <person name="Ng V."/>
            <person name="Cullen D."/>
            <person name="Martin F."/>
            <person name="Rosso M.-N."/>
            <person name="Henrissat B."/>
            <person name="Hibbett D."/>
            <person name="Martinez A.T."/>
            <person name="Grigoriev I.V."/>
        </authorList>
    </citation>
    <scope>NUCLEOTIDE SEQUENCE</scope>
    <source>
        <strain evidence="1">ATCC 90797</strain>
    </source>
</reference>
<organism evidence="1 2">
    <name type="scientific">Pleurotus eryngii</name>
    <name type="common">Boletus of the steppes</name>
    <dbReference type="NCBI Taxonomy" id="5323"/>
    <lineage>
        <taxon>Eukaryota</taxon>
        <taxon>Fungi</taxon>
        <taxon>Dikarya</taxon>
        <taxon>Basidiomycota</taxon>
        <taxon>Agaricomycotina</taxon>
        <taxon>Agaricomycetes</taxon>
        <taxon>Agaricomycetidae</taxon>
        <taxon>Agaricales</taxon>
        <taxon>Pleurotineae</taxon>
        <taxon>Pleurotaceae</taxon>
        <taxon>Pleurotus</taxon>
    </lineage>
</organism>
<accession>A0A9P6A317</accession>
<protein>
    <submittedName>
        <fullName evidence="1">Uncharacterized protein</fullName>
    </submittedName>
</protein>
<dbReference type="EMBL" id="MU154534">
    <property type="protein sequence ID" value="KAF9499130.1"/>
    <property type="molecule type" value="Genomic_DNA"/>
</dbReference>
<feature type="non-terminal residue" evidence="1">
    <location>
        <position position="1"/>
    </location>
</feature>
<proteinExistence type="predicted"/>
<evidence type="ECO:0000313" key="2">
    <source>
        <dbReference type="Proteomes" id="UP000807025"/>
    </source>
</evidence>
<name>A0A9P6A317_PLEER</name>
<gene>
    <name evidence="1" type="ORF">BDN71DRAFT_1384619</name>
</gene>
<sequence>LDEIQQQLVDHQGIQVSLPTIDHTLHCLGITNKKLSRAAQEHSDEAQWQFTLTIGGEPPEQLVCADKAAVNILTLY</sequence>
<evidence type="ECO:0000313" key="1">
    <source>
        <dbReference type="EMBL" id="KAF9499130.1"/>
    </source>
</evidence>
<keyword evidence="2" id="KW-1185">Reference proteome</keyword>
<dbReference type="Proteomes" id="UP000807025">
    <property type="component" value="Unassembled WGS sequence"/>
</dbReference>
<comment type="caution">
    <text evidence="1">The sequence shown here is derived from an EMBL/GenBank/DDBJ whole genome shotgun (WGS) entry which is preliminary data.</text>
</comment>
<dbReference type="AlphaFoldDB" id="A0A9P6A317"/>